<comment type="similarity">
    <text evidence="1">Belongs to the glycosyltransferase 2 family.</text>
</comment>
<evidence type="ECO:0000259" key="4">
    <source>
        <dbReference type="Pfam" id="PF00535"/>
    </source>
</evidence>
<proteinExistence type="inferred from homology"/>
<dbReference type="OrthoDB" id="9771846at2"/>
<evidence type="ECO:0000256" key="1">
    <source>
        <dbReference type="ARBA" id="ARBA00006739"/>
    </source>
</evidence>
<dbReference type="PANTHER" id="PTHR43179">
    <property type="entry name" value="RHAMNOSYLTRANSFERASE WBBL"/>
    <property type="match status" value="1"/>
</dbReference>
<reference evidence="5 6" key="1">
    <citation type="submission" date="2019-04" db="EMBL/GenBank/DDBJ databases">
        <authorList>
            <person name="Feng G."/>
            <person name="Zhu H."/>
        </authorList>
    </citation>
    <scope>NUCLEOTIDE SEQUENCE [LARGE SCALE GENOMIC DNA]</scope>
    <source>
        <strain evidence="5 6">6HR-1</strain>
    </source>
</reference>
<keyword evidence="2" id="KW-0328">Glycosyltransferase</keyword>
<name>A0A4Z0NSY3_9HYPH</name>
<evidence type="ECO:0000313" key="6">
    <source>
        <dbReference type="Proteomes" id="UP000297535"/>
    </source>
</evidence>
<dbReference type="Pfam" id="PF00535">
    <property type="entry name" value="Glycos_transf_2"/>
    <property type="match status" value="1"/>
</dbReference>
<gene>
    <name evidence="5" type="ORF">EU555_13335</name>
</gene>
<dbReference type="InterPro" id="IPR001173">
    <property type="entry name" value="Glyco_trans_2-like"/>
</dbReference>
<accession>A0A4Z0NSY3</accession>
<protein>
    <submittedName>
        <fullName evidence="5">Glycosyltransferase family 2 protein</fullName>
    </submittedName>
</protein>
<sequence>MKPRVLHAITIYNGRDFVPKAIDSALRIDQSEADIDVLVLDDASPEPGFSEMIEDYCRQRGALYYRTPRNLGIPRNVNLGLLTAVQEDYDYVVINNSDVIFPRNLINSMIGLFTDPTVGSVTAWSNNVSIYSIPNADPDRYLSAQSTVDFISDTFHDVFGGEATDIPAGISFCIMIPAAVIRQVGLMDPIFGRGYCEETDWSLRSLKAGYRICLAPGTFVYHMGRGSNLAAGLVSAHHTTVPENEAVIDVRHPDFRKQVLKFEEIGTHFKLKEQAIIRLVGEAAKVYGYMIQTGWSTDVPDVDDDMVRVRILDNDKPSVVYSYRGFEHSAYVTGTDVTAQIVSRFDGLKPRINMYDPKTDSDNDAGTKYFEYDVNFWVEK</sequence>
<dbReference type="AlphaFoldDB" id="A0A4Z0NSY3"/>
<dbReference type="GO" id="GO:0016757">
    <property type="term" value="F:glycosyltransferase activity"/>
    <property type="evidence" value="ECO:0007669"/>
    <property type="project" value="UniProtKB-KW"/>
</dbReference>
<evidence type="ECO:0000256" key="2">
    <source>
        <dbReference type="ARBA" id="ARBA00022676"/>
    </source>
</evidence>
<dbReference type="SUPFAM" id="SSF53448">
    <property type="entry name" value="Nucleotide-diphospho-sugar transferases"/>
    <property type="match status" value="1"/>
</dbReference>
<keyword evidence="6" id="KW-1185">Reference proteome</keyword>
<keyword evidence="3 5" id="KW-0808">Transferase</keyword>
<comment type="caution">
    <text evidence="5">The sequence shown here is derived from an EMBL/GenBank/DDBJ whole genome shotgun (WGS) entry which is preliminary data.</text>
</comment>
<dbReference type="PANTHER" id="PTHR43179:SF12">
    <property type="entry name" value="GALACTOFURANOSYLTRANSFERASE GLFT2"/>
    <property type="match status" value="1"/>
</dbReference>
<dbReference type="InterPro" id="IPR029044">
    <property type="entry name" value="Nucleotide-diphossugar_trans"/>
</dbReference>
<dbReference type="RefSeq" id="WP_135415108.1">
    <property type="nucleotide sequence ID" value="NZ_SRLB01000008.1"/>
</dbReference>
<evidence type="ECO:0000313" key="5">
    <source>
        <dbReference type="EMBL" id="TGD99476.1"/>
    </source>
</evidence>
<dbReference type="Proteomes" id="UP000297535">
    <property type="component" value="Unassembled WGS sequence"/>
</dbReference>
<organism evidence="5 6">
    <name type="scientific">Methylobacterium nonmethylotrophicum</name>
    <dbReference type="NCBI Taxonomy" id="1141884"/>
    <lineage>
        <taxon>Bacteria</taxon>
        <taxon>Pseudomonadati</taxon>
        <taxon>Pseudomonadota</taxon>
        <taxon>Alphaproteobacteria</taxon>
        <taxon>Hyphomicrobiales</taxon>
        <taxon>Methylobacteriaceae</taxon>
        <taxon>Methylobacterium</taxon>
    </lineage>
</organism>
<feature type="domain" description="Glycosyltransferase 2-like" evidence="4">
    <location>
        <begin position="9"/>
        <end position="122"/>
    </location>
</feature>
<evidence type="ECO:0000256" key="3">
    <source>
        <dbReference type="ARBA" id="ARBA00022679"/>
    </source>
</evidence>
<dbReference type="Gene3D" id="3.90.550.10">
    <property type="entry name" value="Spore Coat Polysaccharide Biosynthesis Protein SpsA, Chain A"/>
    <property type="match status" value="1"/>
</dbReference>
<dbReference type="EMBL" id="SRLB01000008">
    <property type="protein sequence ID" value="TGD99476.1"/>
    <property type="molecule type" value="Genomic_DNA"/>
</dbReference>